<dbReference type="SMART" id="SM00387">
    <property type="entry name" value="HATPase_c"/>
    <property type="match status" value="1"/>
</dbReference>
<reference evidence="9" key="1">
    <citation type="submission" date="2016-10" db="EMBL/GenBank/DDBJ databases">
        <authorList>
            <person name="de Groot N.N."/>
        </authorList>
    </citation>
    <scope>NUCLEOTIDE SEQUENCE</scope>
</reference>
<feature type="domain" description="Histidine kinase" evidence="8">
    <location>
        <begin position="181"/>
        <end position="382"/>
    </location>
</feature>
<gene>
    <name evidence="9" type="ORF">MNB_SV-14-756</name>
</gene>
<dbReference type="SMART" id="SM00388">
    <property type="entry name" value="HisKA"/>
    <property type="match status" value="1"/>
</dbReference>
<dbReference type="SUPFAM" id="SSF47384">
    <property type="entry name" value="Homodimeric domain of signal transducing histidine kinase"/>
    <property type="match status" value="1"/>
</dbReference>
<dbReference type="Gene3D" id="3.30.565.10">
    <property type="entry name" value="Histidine kinase-like ATPase, C-terminal domain"/>
    <property type="match status" value="1"/>
</dbReference>
<keyword evidence="7" id="KW-0812">Transmembrane</keyword>
<keyword evidence="7" id="KW-1133">Transmembrane helix</keyword>
<dbReference type="Pfam" id="PF02518">
    <property type="entry name" value="HATPase_c"/>
    <property type="match status" value="1"/>
</dbReference>
<dbReference type="PANTHER" id="PTHR45453">
    <property type="entry name" value="PHOSPHATE REGULON SENSOR PROTEIN PHOR"/>
    <property type="match status" value="1"/>
</dbReference>
<dbReference type="CDD" id="cd00082">
    <property type="entry name" value="HisKA"/>
    <property type="match status" value="1"/>
</dbReference>
<dbReference type="InterPro" id="IPR005467">
    <property type="entry name" value="His_kinase_dom"/>
</dbReference>
<dbReference type="SUPFAM" id="SSF55874">
    <property type="entry name" value="ATPase domain of HSP90 chaperone/DNA topoisomerase II/histidine kinase"/>
    <property type="match status" value="1"/>
</dbReference>
<dbReference type="PRINTS" id="PR00344">
    <property type="entry name" value="BCTRLSENSOR"/>
</dbReference>
<dbReference type="PROSITE" id="PS50109">
    <property type="entry name" value="HIS_KIN"/>
    <property type="match status" value="1"/>
</dbReference>
<dbReference type="EC" id="2.7.13.3" evidence="2"/>
<dbReference type="AlphaFoldDB" id="A0A1W1CC01"/>
<organism evidence="9">
    <name type="scientific">hydrothermal vent metagenome</name>
    <dbReference type="NCBI Taxonomy" id="652676"/>
    <lineage>
        <taxon>unclassified sequences</taxon>
        <taxon>metagenomes</taxon>
        <taxon>ecological metagenomes</taxon>
    </lineage>
</organism>
<dbReference type="GO" id="GO:0004721">
    <property type="term" value="F:phosphoprotein phosphatase activity"/>
    <property type="evidence" value="ECO:0007669"/>
    <property type="project" value="TreeGrafter"/>
</dbReference>
<evidence type="ECO:0000256" key="1">
    <source>
        <dbReference type="ARBA" id="ARBA00000085"/>
    </source>
</evidence>
<evidence type="ECO:0000256" key="3">
    <source>
        <dbReference type="ARBA" id="ARBA00022553"/>
    </source>
</evidence>
<dbReference type="GO" id="GO:0000155">
    <property type="term" value="F:phosphorelay sensor kinase activity"/>
    <property type="evidence" value="ECO:0007669"/>
    <property type="project" value="InterPro"/>
</dbReference>
<evidence type="ECO:0000256" key="2">
    <source>
        <dbReference type="ARBA" id="ARBA00012438"/>
    </source>
</evidence>
<protein>
    <recommendedName>
        <fullName evidence="2">histidine kinase</fullName>
        <ecNumber evidence="2">2.7.13.3</ecNumber>
    </recommendedName>
</protein>
<proteinExistence type="predicted"/>
<keyword evidence="5 9" id="KW-0418">Kinase</keyword>
<feature type="transmembrane region" description="Helical" evidence="7">
    <location>
        <begin position="12"/>
        <end position="32"/>
    </location>
</feature>
<dbReference type="GO" id="GO:0005886">
    <property type="term" value="C:plasma membrane"/>
    <property type="evidence" value="ECO:0007669"/>
    <property type="project" value="TreeGrafter"/>
</dbReference>
<dbReference type="InterPro" id="IPR004358">
    <property type="entry name" value="Sig_transdc_His_kin-like_C"/>
</dbReference>
<dbReference type="InterPro" id="IPR036097">
    <property type="entry name" value="HisK_dim/P_sf"/>
</dbReference>
<evidence type="ECO:0000256" key="4">
    <source>
        <dbReference type="ARBA" id="ARBA00022679"/>
    </source>
</evidence>
<dbReference type="InterPro" id="IPR050351">
    <property type="entry name" value="BphY/WalK/GraS-like"/>
</dbReference>
<evidence type="ECO:0000259" key="8">
    <source>
        <dbReference type="PROSITE" id="PS50109"/>
    </source>
</evidence>
<evidence type="ECO:0000313" key="9">
    <source>
        <dbReference type="EMBL" id="SFV63400.1"/>
    </source>
</evidence>
<sequence>MYHNERRALISFLLIYISSSLIMLGSIAFLYYKEQIATIDRYCGVSMENMAMQIKMDILNKKELNSLFDDVERLRIGLFDENKKAIVSNLTTKEIDFKQTNYSNMTSAFFVSSFIKPKGGIKYIIIEDSKVSNQMVQLKSLIWTIFLIASLFIAFIGYFLSKLLLKPVKENFAILNRFIKDSAHELNTPVTALMMSANYLKKSYDKEMVEHMLMSSKMISEVYNSISYLAFHDLDIEDKEEFELAELINDSIQYFKEIAHNKEIIIEAELTPYTIYMDKNSIKKLINNLITNAIKYSYSNKKIRISLKDNIFKITDEGVGINQKDKKKIFQRYKRINNKNGSGFGIGLDIVRGICKANNIKIILDSEIKKGSTFTLIFPQEKESLAKSKK</sequence>
<dbReference type="GO" id="GO:0016036">
    <property type="term" value="P:cellular response to phosphate starvation"/>
    <property type="evidence" value="ECO:0007669"/>
    <property type="project" value="TreeGrafter"/>
</dbReference>
<dbReference type="InterPro" id="IPR036890">
    <property type="entry name" value="HATPase_C_sf"/>
</dbReference>
<dbReference type="PANTHER" id="PTHR45453:SF1">
    <property type="entry name" value="PHOSPHATE REGULON SENSOR PROTEIN PHOR"/>
    <property type="match status" value="1"/>
</dbReference>
<dbReference type="EMBL" id="FPHN01000153">
    <property type="protein sequence ID" value="SFV63400.1"/>
    <property type="molecule type" value="Genomic_DNA"/>
</dbReference>
<keyword evidence="3" id="KW-0597">Phosphoprotein</keyword>
<keyword evidence="7" id="KW-0472">Membrane</keyword>
<keyword evidence="4" id="KW-0808">Transferase</keyword>
<evidence type="ECO:0000256" key="6">
    <source>
        <dbReference type="ARBA" id="ARBA00023012"/>
    </source>
</evidence>
<dbReference type="InterPro" id="IPR003594">
    <property type="entry name" value="HATPase_dom"/>
</dbReference>
<feature type="transmembrane region" description="Helical" evidence="7">
    <location>
        <begin position="141"/>
        <end position="160"/>
    </location>
</feature>
<evidence type="ECO:0000256" key="5">
    <source>
        <dbReference type="ARBA" id="ARBA00022777"/>
    </source>
</evidence>
<dbReference type="CDD" id="cd00075">
    <property type="entry name" value="HATPase"/>
    <property type="match status" value="1"/>
</dbReference>
<evidence type="ECO:0000256" key="7">
    <source>
        <dbReference type="SAM" id="Phobius"/>
    </source>
</evidence>
<keyword evidence="6" id="KW-0902">Two-component regulatory system</keyword>
<comment type="catalytic activity">
    <reaction evidence="1">
        <text>ATP + protein L-histidine = ADP + protein N-phospho-L-histidine.</text>
        <dbReference type="EC" id="2.7.13.3"/>
    </reaction>
</comment>
<accession>A0A1W1CC01</accession>
<name>A0A1W1CC01_9ZZZZ</name>
<dbReference type="InterPro" id="IPR003661">
    <property type="entry name" value="HisK_dim/P_dom"/>
</dbReference>
<dbReference type="Pfam" id="PF00512">
    <property type="entry name" value="HisKA"/>
    <property type="match status" value="1"/>
</dbReference>